<dbReference type="GO" id="GO:0000155">
    <property type="term" value="F:phosphorelay sensor kinase activity"/>
    <property type="evidence" value="ECO:0007669"/>
    <property type="project" value="InterPro"/>
</dbReference>
<keyword evidence="4" id="KW-0808">Transferase</keyword>
<dbReference type="Pfam" id="PF00072">
    <property type="entry name" value="Response_reg"/>
    <property type="match status" value="1"/>
</dbReference>
<feature type="modified residue" description="4-aspartylphosphate" evidence="6">
    <location>
        <position position="1350"/>
    </location>
</feature>
<dbReference type="RefSeq" id="XP_012655957.1">
    <property type="nucleotide sequence ID" value="XM_012800503.1"/>
</dbReference>
<feature type="domain" description="Histidine kinase" evidence="8">
    <location>
        <begin position="607"/>
        <end position="846"/>
    </location>
</feature>
<evidence type="ECO:0000256" key="2">
    <source>
        <dbReference type="ARBA" id="ARBA00012438"/>
    </source>
</evidence>
<dbReference type="InterPro" id="IPR001789">
    <property type="entry name" value="Sig_transdc_resp-reg_receiver"/>
</dbReference>
<dbReference type="PANTHER" id="PTHR43047">
    <property type="entry name" value="TWO-COMPONENT HISTIDINE PROTEIN KINASE"/>
    <property type="match status" value="1"/>
</dbReference>
<dbReference type="InParanoid" id="W7X1L9"/>
<name>W7X1L9_TETTS</name>
<dbReference type="InterPro" id="IPR036890">
    <property type="entry name" value="HATPase_C_sf"/>
</dbReference>
<dbReference type="OrthoDB" id="101467at2759"/>
<feature type="compositionally biased region" description="Basic and acidic residues" evidence="7">
    <location>
        <begin position="15"/>
        <end position="24"/>
    </location>
</feature>
<evidence type="ECO:0000259" key="9">
    <source>
        <dbReference type="PROSITE" id="PS50110"/>
    </source>
</evidence>
<keyword evidence="11" id="KW-1185">Reference proteome</keyword>
<gene>
    <name evidence="10" type="ORF">TTHERM_001002910</name>
</gene>
<dbReference type="EMBL" id="GG662361">
    <property type="protein sequence ID" value="EWS71512.1"/>
    <property type="molecule type" value="Genomic_DNA"/>
</dbReference>
<dbReference type="PANTHER" id="PTHR43047:SF72">
    <property type="entry name" value="OSMOSENSING HISTIDINE PROTEIN KINASE SLN1"/>
    <property type="match status" value="1"/>
</dbReference>
<feature type="region of interest" description="Disordered" evidence="7">
    <location>
        <begin position="163"/>
        <end position="193"/>
    </location>
</feature>
<dbReference type="Gene3D" id="1.10.287.130">
    <property type="match status" value="1"/>
</dbReference>
<accession>W7X1L9</accession>
<dbReference type="SMART" id="SM00388">
    <property type="entry name" value="HisKA"/>
    <property type="match status" value="1"/>
</dbReference>
<dbReference type="SUPFAM" id="SSF47384">
    <property type="entry name" value="Homodimeric domain of signal transducing histidine kinase"/>
    <property type="match status" value="1"/>
</dbReference>
<dbReference type="Pfam" id="PF00512">
    <property type="entry name" value="HisKA"/>
    <property type="match status" value="1"/>
</dbReference>
<dbReference type="Gene3D" id="3.40.50.2300">
    <property type="match status" value="1"/>
</dbReference>
<feature type="domain" description="Response regulatory" evidence="9">
    <location>
        <begin position="1294"/>
        <end position="1420"/>
    </location>
</feature>
<dbReference type="SUPFAM" id="SSF52172">
    <property type="entry name" value="CheY-like"/>
    <property type="match status" value="1"/>
</dbReference>
<evidence type="ECO:0000313" key="10">
    <source>
        <dbReference type="EMBL" id="EWS71512.1"/>
    </source>
</evidence>
<dbReference type="SMART" id="SM00448">
    <property type="entry name" value="REC"/>
    <property type="match status" value="1"/>
</dbReference>
<dbReference type="KEGG" id="tet:TTHERM_001002910"/>
<dbReference type="CDD" id="cd00082">
    <property type="entry name" value="HisKA"/>
    <property type="match status" value="1"/>
</dbReference>
<reference evidence="11" key="1">
    <citation type="journal article" date="2006" name="PLoS Biol.">
        <title>Macronuclear genome sequence of the ciliate Tetrahymena thermophila, a model eukaryote.</title>
        <authorList>
            <person name="Eisen J.A."/>
            <person name="Coyne R.S."/>
            <person name="Wu M."/>
            <person name="Wu D."/>
            <person name="Thiagarajan M."/>
            <person name="Wortman J.R."/>
            <person name="Badger J.H."/>
            <person name="Ren Q."/>
            <person name="Amedeo P."/>
            <person name="Jones K.M."/>
            <person name="Tallon L.J."/>
            <person name="Delcher A.L."/>
            <person name="Salzberg S.L."/>
            <person name="Silva J.C."/>
            <person name="Haas B.J."/>
            <person name="Majoros W.H."/>
            <person name="Farzad M."/>
            <person name="Carlton J.M."/>
            <person name="Smith R.K. Jr."/>
            <person name="Garg J."/>
            <person name="Pearlman R.E."/>
            <person name="Karrer K.M."/>
            <person name="Sun L."/>
            <person name="Manning G."/>
            <person name="Elde N.C."/>
            <person name="Turkewitz A.P."/>
            <person name="Asai D.J."/>
            <person name="Wilkes D.E."/>
            <person name="Wang Y."/>
            <person name="Cai H."/>
            <person name="Collins K."/>
            <person name="Stewart B.A."/>
            <person name="Lee S.R."/>
            <person name="Wilamowska K."/>
            <person name="Weinberg Z."/>
            <person name="Ruzzo W.L."/>
            <person name="Wloga D."/>
            <person name="Gaertig J."/>
            <person name="Frankel J."/>
            <person name="Tsao C.-C."/>
            <person name="Gorovsky M.A."/>
            <person name="Keeling P.J."/>
            <person name="Waller R.F."/>
            <person name="Patron N.J."/>
            <person name="Cherry J.M."/>
            <person name="Stover N.A."/>
            <person name="Krieger C.J."/>
            <person name="del Toro C."/>
            <person name="Ryder H.F."/>
            <person name="Williamson S.C."/>
            <person name="Barbeau R.A."/>
            <person name="Hamilton E.P."/>
            <person name="Orias E."/>
        </authorList>
    </citation>
    <scope>NUCLEOTIDE SEQUENCE [LARGE SCALE GENOMIC DNA]</scope>
    <source>
        <strain evidence="11">SB210</strain>
    </source>
</reference>
<dbReference type="GO" id="GO:0005886">
    <property type="term" value="C:plasma membrane"/>
    <property type="evidence" value="ECO:0007669"/>
    <property type="project" value="TreeGrafter"/>
</dbReference>
<dbReference type="PROSITE" id="PS50110">
    <property type="entry name" value="RESPONSE_REGULATORY"/>
    <property type="match status" value="1"/>
</dbReference>
<dbReference type="SUPFAM" id="SSF55874">
    <property type="entry name" value="ATPase domain of HSP90 chaperone/DNA topoisomerase II/histidine kinase"/>
    <property type="match status" value="1"/>
</dbReference>
<keyword evidence="5" id="KW-0418">Kinase</keyword>
<dbReference type="Gene3D" id="3.30.565.10">
    <property type="entry name" value="Histidine kinase-like ATPase, C-terminal domain"/>
    <property type="match status" value="1"/>
</dbReference>
<comment type="catalytic activity">
    <reaction evidence="1">
        <text>ATP + protein L-histidine = ADP + protein N-phospho-L-histidine.</text>
        <dbReference type="EC" id="2.7.13.3"/>
    </reaction>
</comment>
<dbReference type="InterPro" id="IPR036097">
    <property type="entry name" value="HisK_dim/P_sf"/>
</dbReference>
<protein>
    <recommendedName>
        <fullName evidence="2">histidine kinase</fullName>
        <ecNumber evidence="2">2.7.13.3</ecNumber>
    </recommendedName>
</protein>
<dbReference type="InterPro" id="IPR003594">
    <property type="entry name" value="HATPase_dom"/>
</dbReference>
<dbReference type="GO" id="GO:0009927">
    <property type="term" value="F:histidine phosphotransfer kinase activity"/>
    <property type="evidence" value="ECO:0007669"/>
    <property type="project" value="TreeGrafter"/>
</dbReference>
<evidence type="ECO:0000313" key="11">
    <source>
        <dbReference type="Proteomes" id="UP000009168"/>
    </source>
</evidence>
<evidence type="ECO:0000259" key="8">
    <source>
        <dbReference type="PROSITE" id="PS50109"/>
    </source>
</evidence>
<organism evidence="10 11">
    <name type="scientific">Tetrahymena thermophila (strain SB210)</name>
    <dbReference type="NCBI Taxonomy" id="312017"/>
    <lineage>
        <taxon>Eukaryota</taxon>
        <taxon>Sar</taxon>
        <taxon>Alveolata</taxon>
        <taxon>Ciliophora</taxon>
        <taxon>Intramacronucleata</taxon>
        <taxon>Oligohymenophorea</taxon>
        <taxon>Hymenostomatida</taxon>
        <taxon>Tetrahymenina</taxon>
        <taxon>Tetrahymenidae</taxon>
        <taxon>Tetrahymena</taxon>
    </lineage>
</organism>
<evidence type="ECO:0000256" key="4">
    <source>
        <dbReference type="ARBA" id="ARBA00022679"/>
    </source>
</evidence>
<dbReference type="InterPro" id="IPR004358">
    <property type="entry name" value="Sig_transdc_His_kin-like_C"/>
</dbReference>
<dbReference type="STRING" id="312017.W7X1L9"/>
<dbReference type="Proteomes" id="UP000009168">
    <property type="component" value="Unassembled WGS sequence"/>
</dbReference>
<dbReference type="CDD" id="cd17546">
    <property type="entry name" value="REC_hyHK_CKI1_RcsC-like"/>
    <property type="match status" value="1"/>
</dbReference>
<evidence type="ECO:0000256" key="6">
    <source>
        <dbReference type="PROSITE-ProRule" id="PRU00169"/>
    </source>
</evidence>
<dbReference type="SMART" id="SM00387">
    <property type="entry name" value="HATPase_c"/>
    <property type="match status" value="1"/>
</dbReference>
<dbReference type="InterPro" id="IPR005467">
    <property type="entry name" value="His_kinase_dom"/>
</dbReference>
<feature type="region of interest" description="Disordered" evidence="7">
    <location>
        <begin position="1"/>
        <end position="44"/>
    </location>
</feature>
<dbReference type="InterPro" id="IPR011006">
    <property type="entry name" value="CheY-like_superfamily"/>
</dbReference>
<dbReference type="EC" id="2.7.13.3" evidence="2"/>
<dbReference type="Pfam" id="PF02518">
    <property type="entry name" value="HATPase_c"/>
    <property type="match status" value="1"/>
</dbReference>
<dbReference type="PROSITE" id="PS50109">
    <property type="entry name" value="HIS_KIN"/>
    <property type="match status" value="1"/>
</dbReference>
<feature type="compositionally biased region" description="Polar residues" evidence="7">
    <location>
        <begin position="25"/>
        <end position="40"/>
    </location>
</feature>
<dbReference type="InterPro" id="IPR003661">
    <property type="entry name" value="HisK_dim/P_dom"/>
</dbReference>
<dbReference type="PRINTS" id="PR00344">
    <property type="entry name" value="BCTRLSENSOR"/>
</dbReference>
<dbReference type="GeneID" id="24441366"/>
<keyword evidence="3 6" id="KW-0597">Phosphoprotein</keyword>
<proteinExistence type="predicted"/>
<sequence length="1424" mass="164747">MDKSIQEPFSAEFQRNNDQDRENKSNNNDKQIQNEKNSFSPIKVNKNKIEKEQIKGVDFNSSILFDYTNIQSTGLLVLNDQQEILKYNNQFASLIQQLQSFTQESGDSTNLNSSDQINQIIKTFFVLSLNYNQITTQKLETKKHLESKYKENQRLSHTQNYKKDHANNQSQSSAFVQQEPGQSVQNEYKGKSQQHFSKLNLMHTSLDDDLLNIHNKLNQVQEKQKEQNHCKEQINFNKKDSSIKEENVDFLLENSNTQNKKPHLQQPQIINNKSNFFSKPSPVCSQADSTFNKELIQCQIPNDINKFFEQKQAAINVSNLLNFLIQSKPKEKSEINNQKIQKCKICHKIVDKFQEININQNKQSMNFQTQTYKYSIQQDFLTISLKFFDNKNKKRNFDIKIGCFKSQENEINQKNIDFICETCDKKSMNELQEVEEQSENQKESTYCNILQSRSFIEQKLEKSLKNPNKQAFINLDSIETNSNNNNNNNYVKQIKLIGLNFSSKGNEALMQESNTKQNIQNASNCDSSINDLSYQHFVKKSIQFLQNSEILLKLDNNNNNISNQILKFQNQECAYIFTIEILETNFEVTTRSLKQRMDKFKRKMLCSISHELRTPLNCIISMLDIMNMNNDISDLARTLYVNPALFSSYILLNIINDILDLAEINRSGQIKMMFQEFSPLNLCIECMNFIKLQASQKNLQLELICEESVPNIVYTDLDKTRQVLLNLLSNALKFTQKGSVVIKLSYPQDQIIQIDVKDTGCGIHASKLRQIFNNFTHPDLESINSAQKQNSPTLKKQQSSQFQKNAGLGLSISFMLASCLGDNRQLTVKSEVGKGSTFTFFVVNKSNQKKGCILYHPQNKFESQASLKTKLWIEKGELTEYPNLSALNQKKISDKQYTESQKQNIDEDQAAAVNKDYTNIQNLNSENQIQSQGTLKRNKKRLSNANQGSLQNIVRQQFKKPTIETQEYNDSNTIQELFPIDNIQRQDSLSIRKQASILYNNLSKTTLQIIQQASSLQSYIFSAKEINDEQSQQITSKGIYLNTNNTIVSSDQTPQVKYIIQNNTNISEQATNSNQNNEIKPIRFKESEIFSKQNQLNIFSPLLKVRQSKKQSNLSIQFNFDFNEESPHMQSTKTLNITGYDENLNAFIKNTQKKILIQQLESCNVLNDSFDIKSPQQFTPHVERFRQRQSSQQSYNKSTSNNLHVTSINSKLNEEPQHLANPNQNQQNLVTSLEKNSNQNLVKVPQENFFDQQNQVDFSNYCCSITNRSKQSTFQLEKIEEIIQNQQKQCQCTQILLVDDNEFNLYALEARLRMYQFSTDKTTSGFQALELIKKKYENSCCKRYHLIFMDIDMPEMNGYQATQEIIKLSQKLKISRPIISACSAYVQEDDKIKAFNSGMDFYITKPINISAFENVLNQVFCNIK</sequence>
<feature type="compositionally biased region" description="Polar residues" evidence="7">
    <location>
        <begin position="167"/>
        <end position="193"/>
    </location>
</feature>
<evidence type="ECO:0000256" key="3">
    <source>
        <dbReference type="ARBA" id="ARBA00022553"/>
    </source>
</evidence>
<evidence type="ECO:0000256" key="1">
    <source>
        <dbReference type="ARBA" id="ARBA00000085"/>
    </source>
</evidence>
<evidence type="ECO:0000256" key="7">
    <source>
        <dbReference type="SAM" id="MobiDB-lite"/>
    </source>
</evidence>
<evidence type="ECO:0000256" key="5">
    <source>
        <dbReference type="ARBA" id="ARBA00022777"/>
    </source>
</evidence>